<sequence length="263" mass="29076">MVSRRVHRDDDDDDDDDDDECAAATPLHQASLFPDLHASQQASLPNEIISKVCAAAKSKIAWGHEMVGWSVGGGMERPETNGGLVRFNTLGPTSPHFSLSLSLLPAHQSCNNSRAASPLLSIVLARYCLGETEVIPLGTLPHTFSMPDEALHGTVLQYLSYPTKAKTRIRYSLRSPQPQPTALKRKRGTTDRYKWRGTSTRDHPTGFLFVMTPATQERASPLLSPFHNMLRSCNRGTKTRIQSAISFLLSYPPSIPFPSLSHW</sequence>
<name>A0A9W4XFJ2_9PLEO</name>
<reference evidence="1" key="1">
    <citation type="submission" date="2023-01" db="EMBL/GenBank/DDBJ databases">
        <authorList>
            <person name="Van Ghelder C."/>
            <person name="Rancurel C."/>
        </authorList>
    </citation>
    <scope>NUCLEOTIDE SEQUENCE</scope>
    <source>
        <strain evidence="1">CNCM I-4278</strain>
    </source>
</reference>
<protein>
    <submittedName>
        <fullName evidence="1">Uncharacterized protein</fullName>
    </submittedName>
</protein>
<organism evidence="1 2">
    <name type="scientific">Periconia digitata</name>
    <dbReference type="NCBI Taxonomy" id="1303443"/>
    <lineage>
        <taxon>Eukaryota</taxon>
        <taxon>Fungi</taxon>
        <taxon>Dikarya</taxon>
        <taxon>Ascomycota</taxon>
        <taxon>Pezizomycotina</taxon>
        <taxon>Dothideomycetes</taxon>
        <taxon>Pleosporomycetidae</taxon>
        <taxon>Pleosporales</taxon>
        <taxon>Massarineae</taxon>
        <taxon>Periconiaceae</taxon>
        <taxon>Periconia</taxon>
    </lineage>
</organism>
<proteinExistence type="predicted"/>
<comment type="caution">
    <text evidence="1">The sequence shown here is derived from an EMBL/GenBank/DDBJ whole genome shotgun (WGS) entry which is preliminary data.</text>
</comment>
<accession>A0A9W4XFJ2</accession>
<evidence type="ECO:0000313" key="1">
    <source>
        <dbReference type="EMBL" id="CAI6306660.1"/>
    </source>
</evidence>
<dbReference type="AlphaFoldDB" id="A0A9W4XFJ2"/>
<dbReference type="Proteomes" id="UP001152607">
    <property type="component" value="Unassembled WGS sequence"/>
</dbReference>
<dbReference type="EMBL" id="CAOQHR010000002">
    <property type="protein sequence ID" value="CAI6306660.1"/>
    <property type="molecule type" value="Genomic_DNA"/>
</dbReference>
<evidence type="ECO:0000313" key="2">
    <source>
        <dbReference type="Proteomes" id="UP001152607"/>
    </source>
</evidence>
<gene>
    <name evidence="1" type="ORF">PDIGIT_LOCUS3051</name>
</gene>
<keyword evidence="2" id="KW-1185">Reference proteome</keyword>